<dbReference type="InParanoid" id="A0A165G042"/>
<dbReference type="AlphaFoldDB" id="A0A165G042"/>
<dbReference type="InterPro" id="IPR036322">
    <property type="entry name" value="WD40_repeat_dom_sf"/>
</dbReference>
<organism evidence="1 2">
    <name type="scientific">Laetiporus sulphureus 93-53</name>
    <dbReference type="NCBI Taxonomy" id="1314785"/>
    <lineage>
        <taxon>Eukaryota</taxon>
        <taxon>Fungi</taxon>
        <taxon>Dikarya</taxon>
        <taxon>Basidiomycota</taxon>
        <taxon>Agaricomycotina</taxon>
        <taxon>Agaricomycetes</taxon>
        <taxon>Polyporales</taxon>
        <taxon>Laetiporus</taxon>
    </lineage>
</organism>
<dbReference type="OrthoDB" id="2161379at2759"/>
<dbReference type="RefSeq" id="XP_040767389.1">
    <property type="nucleotide sequence ID" value="XM_040910577.1"/>
</dbReference>
<dbReference type="Pfam" id="PF00400">
    <property type="entry name" value="WD40"/>
    <property type="match status" value="1"/>
</dbReference>
<evidence type="ECO:0000313" key="2">
    <source>
        <dbReference type="Proteomes" id="UP000076871"/>
    </source>
</evidence>
<keyword evidence="2" id="KW-1185">Reference proteome</keyword>
<gene>
    <name evidence="1" type="ORF">LAESUDRAFT_735307</name>
</gene>
<dbReference type="EMBL" id="KV427611">
    <property type="protein sequence ID" value="KZT09649.1"/>
    <property type="molecule type" value="Genomic_DNA"/>
</dbReference>
<dbReference type="Proteomes" id="UP000076871">
    <property type="component" value="Unassembled WGS sequence"/>
</dbReference>
<name>A0A165G042_9APHY</name>
<evidence type="ECO:0000313" key="1">
    <source>
        <dbReference type="EMBL" id="KZT09649.1"/>
    </source>
</evidence>
<reference evidence="1 2" key="1">
    <citation type="journal article" date="2016" name="Mol. Biol. Evol.">
        <title>Comparative Genomics of Early-Diverging Mushroom-Forming Fungi Provides Insights into the Origins of Lignocellulose Decay Capabilities.</title>
        <authorList>
            <person name="Nagy L.G."/>
            <person name="Riley R."/>
            <person name="Tritt A."/>
            <person name="Adam C."/>
            <person name="Daum C."/>
            <person name="Floudas D."/>
            <person name="Sun H."/>
            <person name="Yadav J.S."/>
            <person name="Pangilinan J."/>
            <person name="Larsson K.H."/>
            <person name="Matsuura K."/>
            <person name="Barry K."/>
            <person name="Labutti K."/>
            <person name="Kuo R."/>
            <person name="Ohm R.A."/>
            <person name="Bhattacharya S.S."/>
            <person name="Shirouzu T."/>
            <person name="Yoshinaga Y."/>
            <person name="Martin F.M."/>
            <person name="Grigoriev I.V."/>
            <person name="Hibbett D.S."/>
        </authorList>
    </citation>
    <scope>NUCLEOTIDE SEQUENCE [LARGE SCALE GENOMIC DNA]</scope>
    <source>
        <strain evidence="1 2">93-53</strain>
    </source>
</reference>
<accession>A0A165G042</accession>
<dbReference type="PANTHER" id="PTHR44666:SF1">
    <property type="entry name" value="WD REPEAT-CONTAINING PROTEIN 53"/>
    <property type="match status" value="1"/>
</dbReference>
<dbReference type="PANTHER" id="PTHR44666">
    <property type="entry name" value="WD REPEAT-CONTAINING PROTEIN 53"/>
    <property type="match status" value="1"/>
</dbReference>
<proteinExistence type="predicted"/>
<dbReference type="SUPFAM" id="SSF50978">
    <property type="entry name" value="WD40 repeat-like"/>
    <property type="match status" value="1"/>
</dbReference>
<dbReference type="InterPro" id="IPR042453">
    <property type="entry name" value="WDR53"/>
</dbReference>
<sequence length="349" mass="36991">MLSSLAIRVPSAASALAFSNHGSLCVGSDDGTLRFYELPGEKVVRAVRALGSEVSCVACKKTRDGAPIEVWAASGRRVVAFPVRRDKMIMTEGDATCVLELGEDEDDVLNELSVSDSGKHLAFSTDSGTVGVVELSSKAVTRMKARHTSVCGTVKFIPGRSSELVSGGYDSALLHYDFIQNTVLSRFDITAPPPSSGVSLSPPFILSTAIAPNGLFAASTADGRVWLGGGGEKRQSGAKKRSRKWEGLRDEEGLWVQVADGPVVALAFMPGRNELMAATLLGNITGHTITRDASGKLQSTAIWSDKVKHIEKVNAMAVDEGWVCIGGVEKAGKGVVEVWNVGEITHRHA</sequence>
<dbReference type="Gene3D" id="2.130.10.10">
    <property type="entry name" value="YVTN repeat-like/Quinoprotein amine dehydrogenase"/>
    <property type="match status" value="1"/>
</dbReference>
<dbReference type="InterPro" id="IPR015943">
    <property type="entry name" value="WD40/YVTN_repeat-like_dom_sf"/>
</dbReference>
<dbReference type="InterPro" id="IPR001680">
    <property type="entry name" value="WD40_rpt"/>
</dbReference>
<dbReference type="STRING" id="1314785.A0A165G042"/>
<dbReference type="SMART" id="SM00320">
    <property type="entry name" value="WD40"/>
    <property type="match status" value="3"/>
</dbReference>
<dbReference type="GeneID" id="63827606"/>
<protein>
    <submittedName>
        <fullName evidence="1">WD40 repeat-like protein</fullName>
    </submittedName>
</protein>